<feature type="domain" description="Nudix hydrolase" evidence="5">
    <location>
        <begin position="3"/>
        <end position="133"/>
    </location>
</feature>
<protein>
    <submittedName>
        <fullName evidence="6">NUDIX hydrolase</fullName>
    </submittedName>
</protein>
<evidence type="ECO:0000259" key="5">
    <source>
        <dbReference type="PROSITE" id="PS51462"/>
    </source>
</evidence>
<keyword evidence="7" id="KW-1185">Reference proteome</keyword>
<keyword evidence="3 4" id="KW-0378">Hydrolase</keyword>
<reference evidence="7" key="1">
    <citation type="submission" date="2019-04" db="EMBL/GenBank/DDBJ databases">
        <title>Draft genome sequence of Pseudonocardiaceae bacterium SL3-2-4.</title>
        <authorList>
            <person name="Ningsih F."/>
            <person name="Yokota A."/>
            <person name="Sakai Y."/>
            <person name="Nanatani K."/>
            <person name="Yabe S."/>
            <person name="Oetari A."/>
            <person name="Sjamsuridzal W."/>
        </authorList>
    </citation>
    <scope>NUCLEOTIDE SEQUENCE [LARGE SCALE GENOMIC DNA]</scope>
    <source>
        <strain evidence="7">SL3-2-4</strain>
    </source>
</reference>
<dbReference type="Proteomes" id="UP000298860">
    <property type="component" value="Unassembled WGS sequence"/>
</dbReference>
<dbReference type="GO" id="GO:0016787">
    <property type="term" value="F:hydrolase activity"/>
    <property type="evidence" value="ECO:0007669"/>
    <property type="project" value="UniProtKB-KW"/>
</dbReference>
<name>A0A4D4J3Y4_9PSEU</name>
<dbReference type="PRINTS" id="PR00502">
    <property type="entry name" value="NUDIXFAMILY"/>
</dbReference>
<organism evidence="6 7">
    <name type="scientific">Gandjariella thermophila</name>
    <dbReference type="NCBI Taxonomy" id="1931992"/>
    <lineage>
        <taxon>Bacteria</taxon>
        <taxon>Bacillati</taxon>
        <taxon>Actinomycetota</taxon>
        <taxon>Actinomycetes</taxon>
        <taxon>Pseudonocardiales</taxon>
        <taxon>Pseudonocardiaceae</taxon>
        <taxon>Gandjariella</taxon>
    </lineage>
</organism>
<proteinExistence type="inferred from homology"/>
<accession>A0A4D4J3Y4</accession>
<dbReference type="InterPro" id="IPR020084">
    <property type="entry name" value="NUDIX_hydrolase_CS"/>
</dbReference>
<dbReference type="PANTHER" id="PTHR43046">
    <property type="entry name" value="GDP-MANNOSE MANNOSYL HYDROLASE"/>
    <property type="match status" value="1"/>
</dbReference>
<evidence type="ECO:0000313" key="7">
    <source>
        <dbReference type="Proteomes" id="UP000298860"/>
    </source>
</evidence>
<dbReference type="Pfam" id="PF00293">
    <property type="entry name" value="NUDIX"/>
    <property type="match status" value="1"/>
</dbReference>
<dbReference type="PROSITE" id="PS51462">
    <property type="entry name" value="NUDIX"/>
    <property type="match status" value="1"/>
</dbReference>
<comment type="cofactor">
    <cofactor evidence="1">
        <name>Mg(2+)</name>
        <dbReference type="ChEBI" id="CHEBI:18420"/>
    </cofactor>
</comment>
<dbReference type="Gene3D" id="3.90.79.10">
    <property type="entry name" value="Nucleoside Triphosphate Pyrophosphohydrolase"/>
    <property type="match status" value="1"/>
</dbReference>
<evidence type="ECO:0000256" key="3">
    <source>
        <dbReference type="ARBA" id="ARBA00022801"/>
    </source>
</evidence>
<dbReference type="EMBL" id="BJFL01000006">
    <property type="protein sequence ID" value="GDY30174.1"/>
    <property type="molecule type" value="Genomic_DNA"/>
</dbReference>
<evidence type="ECO:0000256" key="4">
    <source>
        <dbReference type="RuleBase" id="RU003476"/>
    </source>
</evidence>
<comment type="similarity">
    <text evidence="2 4">Belongs to the Nudix hydrolase family.</text>
</comment>
<dbReference type="InterPro" id="IPR020476">
    <property type="entry name" value="Nudix_hydrolase"/>
</dbReference>
<evidence type="ECO:0000256" key="2">
    <source>
        <dbReference type="ARBA" id="ARBA00005582"/>
    </source>
</evidence>
<gene>
    <name evidence="6" type="ORF">GTS_18070</name>
</gene>
<evidence type="ECO:0000313" key="6">
    <source>
        <dbReference type="EMBL" id="GDY30174.1"/>
    </source>
</evidence>
<dbReference type="InterPro" id="IPR015797">
    <property type="entry name" value="NUDIX_hydrolase-like_dom_sf"/>
</dbReference>
<dbReference type="InterPro" id="IPR000086">
    <property type="entry name" value="NUDIX_hydrolase_dom"/>
</dbReference>
<dbReference type="AlphaFoldDB" id="A0A4D4J3Y4"/>
<dbReference type="CDD" id="cd18876">
    <property type="entry name" value="NUDIX_Hydrolase"/>
    <property type="match status" value="1"/>
</dbReference>
<dbReference type="PROSITE" id="PS00893">
    <property type="entry name" value="NUDIX_BOX"/>
    <property type="match status" value="1"/>
</dbReference>
<dbReference type="SUPFAM" id="SSF55811">
    <property type="entry name" value="Nudix"/>
    <property type="match status" value="1"/>
</dbReference>
<dbReference type="PANTHER" id="PTHR43046:SF16">
    <property type="entry name" value="ADP-RIBOSE PYROPHOSPHATASE YJHB-RELATED"/>
    <property type="match status" value="1"/>
</dbReference>
<comment type="caution">
    <text evidence="6">The sequence shown here is derived from an EMBL/GenBank/DDBJ whole genome shotgun (WGS) entry which is preliminary data.</text>
</comment>
<sequence length="151" mass="16063">MATPRVSAGVVALHGDAVAMVRTTYKDYWDVPGGYVEPGESPESACRREVREELGIDAGRLVFASVDWAPNKGEGDKMLFLFAAPDIGPAELAAAHFDDGEIAEARFIPLAEIGDYTIPRLSRRLRATAEAISAGSAVYLEHGVSAASRAS</sequence>
<evidence type="ECO:0000256" key="1">
    <source>
        <dbReference type="ARBA" id="ARBA00001946"/>
    </source>
</evidence>